<name>A0A6C0IWV1_9ZZZZ</name>
<dbReference type="EMBL" id="MN740283">
    <property type="protein sequence ID" value="QHT97804.1"/>
    <property type="molecule type" value="Genomic_DNA"/>
</dbReference>
<sequence length="66" mass="7456">MGWSDHPQEAKRPRSAHKGSLTFVENLLEKLEADLTRGDWTSRLTSGEVTATDDRLCTLAREVTDR</sequence>
<dbReference type="AlphaFoldDB" id="A0A6C0IWV1"/>
<protein>
    <submittedName>
        <fullName evidence="1">Uncharacterized protein</fullName>
    </submittedName>
</protein>
<proteinExistence type="predicted"/>
<evidence type="ECO:0000313" key="1">
    <source>
        <dbReference type="EMBL" id="QHT97804.1"/>
    </source>
</evidence>
<accession>A0A6C0IWV1</accession>
<reference evidence="1" key="1">
    <citation type="journal article" date="2020" name="Nature">
        <title>Giant virus diversity and host interactions through global metagenomics.</title>
        <authorList>
            <person name="Schulz F."/>
            <person name="Roux S."/>
            <person name="Paez-Espino D."/>
            <person name="Jungbluth S."/>
            <person name="Walsh D.A."/>
            <person name="Denef V.J."/>
            <person name="McMahon K.D."/>
            <person name="Konstantinidis K.T."/>
            <person name="Eloe-Fadrosh E.A."/>
            <person name="Kyrpides N.C."/>
            <person name="Woyke T."/>
        </authorList>
    </citation>
    <scope>NUCLEOTIDE SEQUENCE</scope>
    <source>
        <strain evidence="1">GVMAG-M-3300025572-1</strain>
    </source>
</reference>
<organism evidence="1">
    <name type="scientific">viral metagenome</name>
    <dbReference type="NCBI Taxonomy" id="1070528"/>
    <lineage>
        <taxon>unclassified sequences</taxon>
        <taxon>metagenomes</taxon>
        <taxon>organismal metagenomes</taxon>
    </lineage>
</organism>